<dbReference type="Gene3D" id="3.30.70.330">
    <property type="match status" value="1"/>
</dbReference>
<dbReference type="Pfam" id="PF19977">
    <property type="entry name" value="xRRM"/>
    <property type="match status" value="1"/>
</dbReference>
<gene>
    <name evidence="3" type="ORF">CYLTODRAFT_255447</name>
</gene>
<reference evidence="3 4" key="1">
    <citation type="journal article" date="2015" name="Fungal Genet. Biol.">
        <title>Evolution of novel wood decay mechanisms in Agaricales revealed by the genome sequences of Fistulina hepatica and Cylindrobasidium torrendii.</title>
        <authorList>
            <person name="Floudas D."/>
            <person name="Held B.W."/>
            <person name="Riley R."/>
            <person name="Nagy L.G."/>
            <person name="Koehler G."/>
            <person name="Ransdell A.S."/>
            <person name="Younus H."/>
            <person name="Chow J."/>
            <person name="Chiniquy J."/>
            <person name="Lipzen A."/>
            <person name="Tritt A."/>
            <person name="Sun H."/>
            <person name="Haridas S."/>
            <person name="LaButti K."/>
            <person name="Ohm R.A."/>
            <person name="Kues U."/>
            <person name="Blanchette R.A."/>
            <person name="Grigoriev I.V."/>
            <person name="Minto R.E."/>
            <person name="Hibbett D.S."/>
        </authorList>
    </citation>
    <scope>NUCLEOTIDE SEQUENCE [LARGE SCALE GENOMIC DNA]</scope>
    <source>
        <strain evidence="3 4">FP15055 ss-10</strain>
    </source>
</reference>
<dbReference type="OrthoDB" id="439993at2759"/>
<name>A0A0D7BS09_9AGAR</name>
<dbReference type="Proteomes" id="UP000054007">
    <property type="component" value="Unassembled WGS sequence"/>
</dbReference>
<feature type="region of interest" description="Disordered" evidence="1">
    <location>
        <begin position="46"/>
        <end position="65"/>
    </location>
</feature>
<feature type="compositionally biased region" description="Pro residues" evidence="1">
    <location>
        <begin position="50"/>
        <end position="63"/>
    </location>
</feature>
<evidence type="ECO:0000259" key="2">
    <source>
        <dbReference type="Pfam" id="PF19977"/>
    </source>
</evidence>
<sequence>MDVDATKFHNVARKFGFRTISKTRWEALKQEYLDYRANLIQEMSSLPELNAPPPPPQRTPTPVPQTENDNSIFIPQVNEYSHFPPNCLVYVQNVHTGTSKTALKTLFSNILDNGFGIDYVDYNKGMQTVCSNIRPPLSCTDSPLVPSPFDRAALRFAASIVIELPSYDPGEWVRRCGEAICGHRGLYQG</sequence>
<feature type="domain" description="La-related protein 7 homolog xRRM" evidence="2">
    <location>
        <begin position="83"/>
        <end position="129"/>
    </location>
</feature>
<proteinExistence type="predicted"/>
<dbReference type="GO" id="GO:0070034">
    <property type="term" value="F:telomerase RNA binding"/>
    <property type="evidence" value="ECO:0007669"/>
    <property type="project" value="InterPro"/>
</dbReference>
<protein>
    <recommendedName>
        <fullName evidence="2">La-related protein 7 homolog xRRM domain-containing protein</fullName>
    </recommendedName>
</protein>
<dbReference type="AlphaFoldDB" id="A0A0D7BS09"/>
<dbReference type="STRING" id="1314674.A0A0D7BS09"/>
<evidence type="ECO:0000313" key="3">
    <source>
        <dbReference type="EMBL" id="KIY73177.1"/>
    </source>
</evidence>
<keyword evidence="4" id="KW-1185">Reference proteome</keyword>
<evidence type="ECO:0000256" key="1">
    <source>
        <dbReference type="SAM" id="MobiDB-lite"/>
    </source>
</evidence>
<dbReference type="InterPro" id="IPR045537">
    <property type="entry name" value="Lar7_xRRM"/>
</dbReference>
<dbReference type="InterPro" id="IPR012677">
    <property type="entry name" value="Nucleotide-bd_a/b_plait_sf"/>
</dbReference>
<dbReference type="EMBL" id="KN880437">
    <property type="protein sequence ID" value="KIY73177.1"/>
    <property type="molecule type" value="Genomic_DNA"/>
</dbReference>
<evidence type="ECO:0000313" key="4">
    <source>
        <dbReference type="Proteomes" id="UP000054007"/>
    </source>
</evidence>
<organism evidence="3 4">
    <name type="scientific">Cylindrobasidium torrendii FP15055 ss-10</name>
    <dbReference type="NCBI Taxonomy" id="1314674"/>
    <lineage>
        <taxon>Eukaryota</taxon>
        <taxon>Fungi</taxon>
        <taxon>Dikarya</taxon>
        <taxon>Basidiomycota</taxon>
        <taxon>Agaricomycotina</taxon>
        <taxon>Agaricomycetes</taxon>
        <taxon>Agaricomycetidae</taxon>
        <taxon>Agaricales</taxon>
        <taxon>Marasmiineae</taxon>
        <taxon>Physalacriaceae</taxon>
        <taxon>Cylindrobasidium</taxon>
    </lineage>
</organism>
<dbReference type="GO" id="GO:1904868">
    <property type="term" value="P:telomerase catalytic core complex assembly"/>
    <property type="evidence" value="ECO:0007669"/>
    <property type="project" value="InterPro"/>
</dbReference>
<accession>A0A0D7BS09</accession>